<reference evidence="2" key="1">
    <citation type="journal article" date="2016" name="Proc. Natl. Acad. Sci. U.S.A.">
        <title>Chromosome-level assembly of Arabidopsis thaliana Ler reveals the extent of translocation and inversion polymorphisms.</title>
        <authorList>
            <person name="Zapata L."/>
            <person name="Ding J."/>
            <person name="Willing E.M."/>
            <person name="Hartwig B."/>
            <person name="Bezdan D."/>
            <person name="Jiao W.B."/>
            <person name="Patel V."/>
            <person name="Velikkakam James G."/>
            <person name="Koornneef M."/>
            <person name="Ossowski S."/>
            <person name="Schneeberger K."/>
        </authorList>
    </citation>
    <scope>NUCLEOTIDE SEQUENCE [LARGE SCALE GENOMIC DNA]</scope>
    <source>
        <strain evidence="2">cv. Landsberg erecta</strain>
    </source>
</reference>
<protein>
    <submittedName>
        <fullName evidence="1">Uncharacterized protein</fullName>
    </submittedName>
</protein>
<organism evidence="1 2">
    <name type="scientific">Arabidopsis thaliana</name>
    <name type="common">Mouse-ear cress</name>
    <dbReference type="NCBI Taxonomy" id="3702"/>
    <lineage>
        <taxon>Eukaryota</taxon>
        <taxon>Viridiplantae</taxon>
        <taxon>Streptophyta</taxon>
        <taxon>Embryophyta</taxon>
        <taxon>Tracheophyta</taxon>
        <taxon>Spermatophyta</taxon>
        <taxon>Magnoliopsida</taxon>
        <taxon>eudicotyledons</taxon>
        <taxon>Gunneridae</taxon>
        <taxon>Pentapetalae</taxon>
        <taxon>rosids</taxon>
        <taxon>malvids</taxon>
        <taxon>Brassicales</taxon>
        <taxon>Brassicaceae</taxon>
        <taxon>Camelineae</taxon>
        <taxon>Arabidopsis</taxon>
    </lineage>
</organism>
<dbReference type="Proteomes" id="UP000078284">
    <property type="component" value="Chromosome 2"/>
</dbReference>
<evidence type="ECO:0000313" key="2">
    <source>
        <dbReference type="Proteomes" id="UP000078284"/>
    </source>
</evidence>
<gene>
    <name evidence="1" type="ordered locus">AXX17_At2g08820</name>
</gene>
<sequence length="442" mass="50861">MRGWYRDFFERCLNSGNKTTIYYEGLRVVVEGRDVKRGIALLSQNMPDDGLATFTCRILCICDGNEEMAVHYLEVFGGKHCKLGTEEVRRYGEELAHDLRPYRRQTNFSLRKTFVYLICRQLPSPDCAMECAAASGPYEILCDECYLWWLARKVCQMLGNEKGWNSREQVHQALRMETSIEEVTYSALVNKICRKAKVDEATTELKLRHEQHQACGREDRGSIGCESNEELISSSRATYRNMILDEGEPSQGDEMVENSEQRDLNMIVYEERFEEQEVVDNGDMSEGAEVTPIAKREWEDGAARNGNSYSFSVRTYNKIHTCLRSDTVTMRNRRRGTPHLVASVLREDFPFLIDTPTPKNLIPLVESRVGVKVSYSTANRGKKIAAYDLRGNPDDGFKMVYCYMHMLEKMNPGTVHMLNWMKLRGLSTYSSHWERAFKASKP</sequence>
<comment type="caution">
    <text evidence="1">The sequence shown here is derived from an EMBL/GenBank/DDBJ whole genome shotgun (WGS) entry which is preliminary data.</text>
</comment>
<dbReference type="AlphaFoldDB" id="A0A178VYS0"/>
<accession>A0A178VYS0</accession>
<dbReference type="EMBL" id="LUHQ01000002">
    <property type="protein sequence ID" value="OAP10223.1"/>
    <property type="molecule type" value="Genomic_DNA"/>
</dbReference>
<name>A0A178VYS0_ARATH</name>
<evidence type="ECO:0000313" key="1">
    <source>
        <dbReference type="EMBL" id="OAP10223.1"/>
    </source>
</evidence>
<proteinExistence type="predicted"/>